<gene>
    <name evidence="1" type="ORF">CEXT_682661</name>
</gene>
<organism evidence="1 2">
    <name type="scientific">Caerostris extrusa</name>
    <name type="common">Bark spider</name>
    <name type="synonym">Caerostris bankana</name>
    <dbReference type="NCBI Taxonomy" id="172846"/>
    <lineage>
        <taxon>Eukaryota</taxon>
        <taxon>Metazoa</taxon>
        <taxon>Ecdysozoa</taxon>
        <taxon>Arthropoda</taxon>
        <taxon>Chelicerata</taxon>
        <taxon>Arachnida</taxon>
        <taxon>Araneae</taxon>
        <taxon>Araneomorphae</taxon>
        <taxon>Entelegynae</taxon>
        <taxon>Araneoidea</taxon>
        <taxon>Araneidae</taxon>
        <taxon>Caerostris</taxon>
    </lineage>
</organism>
<accession>A0AAV4RKY6</accession>
<dbReference type="AlphaFoldDB" id="A0AAV4RKY6"/>
<keyword evidence="2" id="KW-1185">Reference proteome</keyword>
<proteinExistence type="predicted"/>
<name>A0AAV4RKY6_CAEEX</name>
<sequence length="129" mass="14514">MNYNNDGPKASYFGQCCEEFNPIVVACRLIMLHPFTACEYLPYVQYGTDISSSEEILPAISRGANKRNTYRQGYFICPRSNITRPDFCLGIREFIATVRLGKNTIYTNMTIAPVSTFDRFGAIPFSAGI</sequence>
<reference evidence="1 2" key="1">
    <citation type="submission" date="2021-06" db="EMBL/GenBank/DDBJ databases">
        <title>Caerostris extrusa draft genome.</title>
        <authorList>
            <person name="Kono N."/>
            <person name="Arakawa K."/>
        </authorList>
    </citation>
    <scope>NUCLEOTIDE SEQUENCE [LARGE SCALE GENOMIC DNA]</scope>
</reference>
<evidence type="ECO:0000313" key="2">
    <source>
        <dbReference type="Proteomes" id="UP001054945"/>
    </source>
</evidence>
<comment type="caution">
    <text evidence="1">The sequence shown here is derived from an EMBL/GenBank/DDBJ whole genome shotgun (WGS) entry which is preliminary data.</text>
</comment>
<dbReference type="Proteomes" id="UP001054945">
    <property type="component" value="Unassembled WGS sequence"/>
</dbReference>
<dbReference type="EMBL" id="BPLR01008092">
    <property type="protein sequence ID" value="GIY22012.1"/>
    <property type="molecule type" value="Genomic_DNA"/>
</dbReference>
<evidence type="ECO:0000313" key="1">
    <source>
        <dbReference type="EMBL" id="GIY22012.1"/>
    </source>
</evidence>
<protein>
    <submittedName>
        <fullName evidence="1">Uncharacterized protein</fullName>
    </submittedName>
</protein>